<proteinExistence type="predicted"/>
<dbReference type="InterPro" id="IPR017896">
    <property type="entry name" value="4Fe4S_Fe-S-bd"/>
</dbReference>
<sequence>MGTLKSRVAIAEQSPKERRSNFNEVCLGYNIDEARLEATRCLECKKPKCVEACPVSINIPLFIKHIKSGDIAEAAKVIDLDSSLPAVCGRVCPQEIQCEGSCVMGKKGEPVSIGKLERFVADWTIKNHLELTTKSSKRNSRVAVIGSGPAGLSCASDLAKMGYEVTVFEALHMPGGVLVYGIPEFRLPKSIVEEQINQLKRIGVRFELDVIVGKTITVDSLMEEEGYGAVFISTGAGLPRFMGIPGENLNGVVSANEFLTRINLMKAYQGDYDTPVYIGKNVVVVGGGNVAMDAARSAIRLGSNVKIVYRRSEKELPARAEEVHHAIEEGVEFCFLTNPVEILSDEKGWVNELRCVKMRLGEPDSNGRRVPEPIPNSAFSISCDMVIMALGTSPNPLIINTTKGLKSERWGGIHVVNEFGKTTRPGVFAGGDAVTGAATVILAMQAGRKAAAAIDEFLRERDSKHFNFSSAN</sequence>
<keyword evidence="3" id="KW-1185">Reference proteome</keyword>
<dbReference type="GO" id="GO:0051536">
    <property type="term" value="F:iron-sulfur cluster binding"/>
    <property type="evidence" value="ECO:0007669"/>
    <property type="project" value="InterPro"/>
</dbReference>
<protein>
    <submittedName>
        <fullName evidence="2">NADPH-dependent glutamate synthase</fullName>
        <ecNumber evidence="2">1.4.1.13</ecNumber>
    </submittedName>
</protein>
<dbReference type="PROSITE" id="PS51379">
    <property type="entry name" value="4FE4S_FER_2"/>
    <property type="match status" value="1"/>
</dbReference>
<evidence type="ECO:0000259" key="1">
    <source>
        <dbReference type="PROSITE" id="PS51379"/>
    </source>
</evidence>
<dbReference type="Gene3D" id="3.50.50.60">
    <property type="entry name" value="FAD/NAD(P)-binding domain"/>
    <property type="match status" value="2"/>
</dbReference>
<dbReference type="EMBL" id="CP041345">
    <property type="protein sequence ID" value="QKG81213.1"/>
    <property type="molecule type" value="Genomic_DNA"/>
</dbReference>
<dbReference type="PANTHER" id="PTHR42783:SF3">
    <property type="entry name" value="GLUTAMATE SYNTHASE [NADPH] SMALL CHAIN-RELATED"/>
    <property type="match status" value="1"/>
</dbReference>
<evidence type="ECO:0000313" key="3">
    <source>
        <dbReference type="Proteomes" id="UP000500961"/>
    </source>
</evidence>
<dbReference type="AlphaFoldDB" id="A0A7D3Y1H1"/>
<dbReference type="InterPro" id="IPR009051">
    <property type="entry name" value="Helical_ferredxn"/>
</dbReference>
<accession>A0A7D3Y1H1</accession>
<dbReference type="Pfam" id="PF07992">
    <property type="entry name" value="Pyr_redox_2"/>
    <property type="match status" value="1"/>
</dbReference>
<organism evidence="2 3">
    <name type="scientific">Tenuifilum thalassicum</name>
    <dbReference type="NCBI Taxonomy" id="2590900"/>
    <lineage>
        <taxon>Bacteria</taxon>
        <taxon>Pseudomonadati</taxon>
        <taxon>Bacteroidota</taxon>
        <taxon>Bacteroidia</taxon>
        <taxon>Bacteroidales</taxon>
        <taxon>Tenuifilaceae</taxon>
        <taxon>Tenuifilum</taxon>
    </lineage>
</organism>
<dbReference type="InterPro" id="IPR023753">
    <property type="entry name" value="FAD/NAD-binding_dom"/>
</dbReference>
<dbReference type="KEGG" id="ttz:FHG85_04475"/>
<keyword evidence="2" id="KW-0560">Oxidoreductase</keyword>
<dbReference type="InterPro" id="IPR036188">
    <property type="entry name" value="FAD/NAD-bd_sf"/>
</dbReference>
<dbReference type="SUPFAM" id="SSF51971">
    <property type="entry name" value="Nucleotide-binding domain"/>
    <property type="match status" value="1"/>
</dbReference>
<dbReference type="InterPro" id="IPR006004">
    <property type="entry name" value="SudA-like"/>
</dbReference>
<dbReference type="Gene3D" id="1.10.1060.10">
    <property type="entry name" value="Alpha-helical ferredoxin"/>
    <property type="match status" value="1"/>
</dbReference>
<dbReference type="InterPro" id="IPR028261">
    <property type="entry name" value="DPD_II"/>
</dbReference>
<dbReference type="PRINTS" id="PR00419">
    <property type="entry name" value="ADXRDTASE"/>
</dbReference>
<dbReference type="Proteomes" id="UP000500961">
    <property type="component" value="Chromosome"/>
</dbReference>
<dbReference type="GO" id="GO:0004355">
    <property type="term" value="F:glutamate synthase (NADPH) activity"/>
    <property type="evidence" value="ECO:0007669"/>
    <property type="project" value="UniProtKB-EC"/>
</dbReference>
<name>A0A7D3Y1H1_9BACT</name>
<dbReference type="PANTHER" id="PTHR42783">
    <property type="entry name" value="GLUTAMATE SYNTHASE [NADPH] SMALL CHAIN"/>
    <property type="match status" value="1"/>
</dbReference>
<dbReference type="SUPFAM" id="SSF46548">
    <property type="entry name" value="alpha-helical ferredoxin"/>
    <property type="match status" value="1"/>
</dbReference>
<evidence type="ECO:0000313" key="2">
    <source>
        <dbReference type="EMBL" id="QKG81213.1"/>
    </source>
</evidence>
<dbReference type="Pfam" id="PF14691">
    <property type="entry name" value="Fer4_20"/>
    <property type="match status" value="1"/>
</dbReference>
<dbReference type="NCBIfam" id="TIGR01316">
    <property type="entry name" value="gltA"/>
    <property type="match status" value="1"/>
</dbReference>
<gene>
    <name evidence="2" type="primary">gltA</name>
    <name evidence="2" type="ORF">FHG85_04475</name>
</gene>
<reference evidence="2 3" key="1">
    <citation type="submission" date="2019-07" db="EMBL/GenBank/DDBJ databases">
        <title>Thalassofilum flectens gen. nov., sp. nov., a novel moderate thermophilic anaerobe from a shallow sea hot spring in Kunashir Island (Russia), representing a new family in the order Bacteroidales, and proposal of Thalassofilacea fam. nov.</title>
        <authorList>
            <person name="Kochetkova T.V."/>
            <person name="Podosokorskaya O.A."/>
            <person name="Novikov A."/>
            <person name="Elcheninov A.G."/>
            <person name="Toshchakov S.V."/>
            <person name="Kublanov I.V."/>
        </authorList>
    </citation>
    <scope>NUCLEOTIDE SEQUENCE [LARGE SCALE GENOMIC DNA]</scope>
    <source>
        <strain evidence="2 3">38-H</strain>
    </source>
</reference>
<dbReference type="EC" id="1.4.1.13" evidence="2"/>
<feature type="domain" description="4Fe-4S ferredoxin-type" evidence="1">
    <location>
        <begin position="32"/>
        <end position="62"/>
    </location>
</feature>